<protein>
    <recommendedName>
        <fullName evidence="1">Protein phosphatase</fullName>
        <ecNumber evidence="1">3.1.3.16</ecNumber>
    </recommendedName>
</protein>
<keyword evidence="4" id="KW-1185">Reference proteome</keyword>
<dbReference type="InterPro" id="IPR001932">
    <property type="entry name" value="PPM-type_phosphatase-like_dom"/>
</dbReference>
<dbReference type="GO" id="GO:0004722">
    <property type="term" value="F:protein serine/threonine phosphatase activity"/>
    <property type="evidence" value="ECO:0007669"/>
    <property type="project" value="UniProtKB-EC"/>
</dbReference>
<dbReference type="InterPro" id="IPR036457">
    <property type="entry name" value="PPM-type-like_dom_sf"/>
</dbReference>
<organism evidence="3 4">
    <name type="scientific">Cymbomonas tetramitiformis</name>
    <dbReference type="NCBI Taxonomy" id="36881"/>
    <lineage>
        <taxon>Eukaryota</taxon>
        <taxon>Viridiplantae</taxon>
        <taxon>Chlorophyta</taxon>
        <taxon>Pyramimonadophyceae</taxon>
        <taxon>Pyramimonadales</taxon>
        <taxon>Pyramimonadaceae</taxon>
        <taxon>Cymbomonas</taxon>
    </lineage>
</organism>
<evidence type="ECO:0000313" key="4">
    <source>
        <dbReference type="Proteomes" id="UP001190700"/>
    </source>
</evidence>
<dbReference type="AlphaFoldDB" id="A0AAE0KYF7"/>
<dbReference type="PANTHER" id="PTHR12320">
    <property type="entry name" value="PROTEIN PHOSPHATASE 2C"/>
    <property type="match status" value="1"/>
</dbReference>
<keyword evidence="1" id="KW-0904">Protein phosphatase</keyword>
<comment type="catalytic activity">
    <reaction evidence="1">
        <text>O-phospho-L-seryl-[protein] + H2O = L-seryl-[protein] + phosphate</text>
        <dbReference type="Rhea" id="RHEA:20629"/>
        <dbReference type="Rhea" id="RHEA-COMP:9863"/>
        <dbReference type="Rhea" id="RHEA-COMP:11604"/>
        <dbReference type="ChEBI" id="CHEBI:15377"/>
        <dbReference type="ChEBI" id="CHEBI:29999"/>
        <dbReference type="ChEBI" id="CHEBI:43474"/>
        <dbReference type="ChEBI" id="CHEBI:83421"/>
        <dbReference type="EC" id="3.1.3.16"/>
    </reaction>
</comment>
<accession>A0AAE0KYF7</accession>
<dbReference type="EMBL" id="LGRX02014127">
    <property type="protein sequence ID" value="KAK3265114.1"/>
    <property type="molecule type" value="Genomic_DNA"/>
</dbReference>
<evidence type="ECO:0000256" key="1">
    <source>
        <dbReference type="RuleBase" id="RU366020"/>
    </source>
</evidence>
<name>A0AAE0KYF7_9CHLO</name>
<keyword evidence="1" id="KW-0479">Metal-binding</keyword>
<dbReference type="Gene3D" id="3.60.40.10">
    <property type="entry name" value="PPM-type phosphatase domain"/>
    <property type="match status" value="1"/>
</dbReference>
<feature type="domain" description="PPM-type phosphatase" evidence="2">
    <location>
        <begin position="68"/>
        <end position="332"/>
    </location>
</feature>
<dbReference type="PANTHER" id="PTHR12320:SF60">
    <property type="entry name" value="PROTEIN PHOSPHATASE 2C 26-RELATED"/>
    <property type="match status" value="1"/>
</dbReference>
<dbReference type="EC" id="3.1.3.16" evidence="1"/>
<keyword evidence="1" id="KW-0460">Magnesium</keyword>
<dbReference type="InterPro" id="IPR039123">
    <property type="entry name" value="PPTC7"/>
</dbReference>
<dbReference type="Proteomes" id="UP001190700">
    <property type="component" value="Unassembled WGS sequence"/>
</dbReference>
<dbReference type="SMART" id="SM00331">
    <property type="entry name" value="PP2C_SIG"/>
    <property type="match status" value="1"/>
</dbReference>
<dbReference type="SUPFAM" id="SSF81606">
    <property type="entry name" value="PP2C-like"/>
    <property type="match status" value="1"/>
</dbReference>
<comment type="cofactor">
    <cofactor evidence="1">
        <name>Mg(2+)</name>
        <dbReference type="ChEBI" id="CHEBI:18420"/>
    </cofactor>
</comment>
<dbReference type="GO" id="GO:0046872">
    <property type="term" value="F:metal ion binding"/>
    <property type="evidence" value="ECO:0007669"/>
    <property type="project" value="UniProtKB-UniRule"/>
</dbReference>
<comment type="cofactor">
    <cofactor evidence="1">
        <name>Mn(2+)</name>
        <dbReference type="ChEBI" id="CHEBI:29035"/>
    </cofactor>
</comment>
<keyword evidence="1" id="KW-0378">Hydrolase</keyword>
<dbReference type="SMART" id="SM00332">
    <property type="entry name" value="PP2Cc"/>
    <property type="match status" value="1"/>
</dbReference>
<comment type="catalytic activity">
    <reaction evidence="1">
        <text>O-phospho-L-threonyl-[protein] + H2O = L-threonyl-[protein] + phosphate</text>
        <dbReference type="Rhea" id="RHEA:47004"/>
        <dbReference type="Rhea" id="RHEA-COMP:11060"/>
        <dbReference type="Rhea" id="RHEA-COMP:11605"/>
        <dbReference type="ChEBI" id="CHEBI:15377"/>
        <dbReference type="ChEBI" id="CHEBI:30013"/>
        <dbReference type="ChEBI" id="CHEBI:43474"/>
        <dbReference type="ChEBI" id="CHEBI:61977"/>
        <dbReference type="EC" id="3.1.3.16"/>
    </reaction>
</comment>
<dbReference type="PROSITE" id="PS51746">
    <property type="entry name" value="PPM_2"/>
    <property type="match status" value="1"/>
</dbReference>
<comment type="similarity">
    <text evidence="1">Belongs to the PP2C family.</text>
</comment>
<evidence type="ECO:0000259" key="2">
    <source>
        <dbReference type="PROSITE" id="PS51746"/>
    </source>
</evidence>
<evidence type="ECO:0000313" key="3">
    <source>
        <dbReference type="EMBL" id="KAK3265114.1"/>
    </source>
</evidence>
<comment type="caution">
    <text evidence="3">The sequence shown here is derived from an EMBL/GenBank/DDBJ whole genome shotgun (WGS) entry which is preliminary data.</text>
</comment>
<reference evidence="3 4" key="1">
    <citation type="journal article" date="2015" name="Genome Biol. Evol.">
        <title>Comparative Genomics of a Bacterivorous Green Alga Reveals Evolutionary Causalities and Consequences of Phago-Mixotrophic Mode of Nutrition.</title>
        <authorList>
            <person name="Burns J.A."/>
            <person name="Paasch A."/>
            <person name="Narechania A."/>
            <person name="Kim E."/>
        </authorList>
    </citation>
    <scope>NUCLEOTIDE SEQUENCE [LARGE SCALE GENOMIC DNA]</scope>
    <source>
        <strain evidence="3 4">PLY_AMNH</strain>
    </source>
</reference>
<keyword evidence="1" id="KW-0464">Manganese</keyword>
<gene>
    <name evidence="3" type="ORF">CYMTET_26184</name>
</gene>
<sequence length="399" mass="42365">MAHLNVLLRSTHVIPTASFPHEAYKFRRHTRSKHASAAWNPRRCSAACTVAVSSGNDKQSALTLVAAGHAVPHPDKVSTGGEDAFMVVIDEVGGAAAVADGVTGWNEKGVDPGAYSRALVSAARNSLLESGGVMDVKTLVGAAQESAKVPGSATFVVATLDGLQSRLDVANVGDTGVRVIRNGQVILETPQQQHQFDMPFQLACEAFTTVKYDSAEDAQLFSTQVQAGDWVILGSDGLYDNLFLEQIVSIQARVAKESGSTTDCFSTAQAVARELVERAAEHSKDPRREVPYAAAKAKEEASKPGAFKMPGFMKGKAVGGKLDDITAVAALVVDSATGIEQQTLASAKGLASEVAEQTKKIADAALAANAEKAEKEQRLRDKIKAREMEFQNRMAQEDE</sequence>
<proteinExistence type="inferred from homology"/>